<proteinExistence type="predicted"/>
<evidence type="ECO:0000313" key="3">
    <source>
        <dbReference type="Proteomes" id="UP000653565"/>
    </source>
</evidence>
<gene>
    <name evidence="2" type="ORF">CNMCM6805_008538</name>
</gene>
<dbReference type="AlphaFoldDB" id="A0A8H4H474"/>
<organism evidence="2 3">
    <name type="scientific">Aspergillus fumigatiaffinis</name>
    <dbReference type="NCBI Taxonomy" id="340414"/>
    <lineage>
        <taxon>Eukaryota</taxon>
        <taxon>Fungi</taxon>
        <taxon>Dikarya</taxon>
        <taxon>Ascomycota</taxon>
        <taxon>Pezizomycotina</taxon>
        <taxon>Eurotiomycetes</taxon>
        <taxon>Eurotiomycetidae</taxon>
        <taxon>Eurotiales</taxon>
        <taxon>Aspergillaceae</taxon>
        <taxon>Aspergillus</taxon>
        <taxon>Aspergillus subgen. Fumigati</taxon>
    </lineage>
</organism>
<dbReference type="Proteomes" id="UP000653565">
    <property type="component" value="Unassembled WGS sequence"/>
</dbReference>
<feature type="region of interest" description="Disordered" evidence="1">
    <location>
        <begin position="1"/>
        <end position="35"/>
    </location>
</feature>
<protein>
    <submittedName>
        <fullName evidence="2">Uncharacterized protein</fullName>
    </submittedName>
</protein>
<accession>A0A8H4H474</accession>
<sequence length="305" mass="35165">MAQPAQPAQSADSGDEDPVNDFFHDPSWPTPWSHPEFTGSDTERYKRWCQQPWFKDKQRSSMRLLRCAYGKRWPWGYFIYRTVYTPESDQVWSACLEKLDRYVHWQIDRVDGDRYAESEGEDHGFPERLVHESYKNVILEDKDRWDGASIEQIREDFKDLVASRGAEIGDVVPRYAVCLVIDQHCLDSIMRAFDDPEESSHGGGPGEGFVLMIDPELAPGHRKEGYFGFMRVEINELFWLTVELNSSFSMSDRCLRVQPGKIPVYDGGLGYPVDDPSWTGPRPRTPITHRSVCKGNCREHLGLQP</sequence>
<evidence type="ECO:0000313" key="2">
    <source>
        <dbReference type="EMBL" id="KAF4234563.1"/>
    </source>
</evidence>
<name>A0A8H4H474_9EURO</name>
<dbReference type="EMBL" id="JAAAPX010000067">
    <property type="protein sequence ID" value="KAF4234563.1"/>
    <property type="molecule type" value="Genomic_DNA"/>
</dbReference>
<comment type="caution">
    <text evidence="2">The sequence shown here is derived from an EMBL/GenBank/DDBJ whole genome shotgun (WGS) entry which is preliminary data.</text>
</comment>
<reference evidence="2" key="1">
    <citation type="journal article" date="2020" name="bioRxiv">
        <title>Genomic and phenotypic heterogeneity of clinical isolates of the human pathogens Aspergillus fumigatus, Aspergillus lentulus and Aspergillus fumigatiaffinis.</title>
        <authorList>
            <person name="dos Santos R.A.C."/>
            <person name="Steenwyk J.L."/>
            <person name="Rivero-Menendez O."/>
            <person name="Mead M.E."/>
            <person name="Silva L.P."/>
            <person name="Bastos R.W."/>
            <person name="Alastruey-Izquierdo A."/>
            <person name="Goldman G.H."/>
            <person name="Rokas A."/>
        </authorList>
    </citation>
    <scope>NUCLEOTIDE SEQUENCE</scope>
    <source>
        <strain evidence="2">CNM-CM6805</strain>
    </source>
</reference>
<dbReference type="OrthoDB" id="6499973at2759"/>
<evidence type="ECO:0000256" key="1">
    <source>
        <dbReference type="SAM" id="MobiDB-lite"/>
    </source>
</evidence>
<keyword evidence="3" id="KW-1185">Reference proteome</keyword>
<reference evidence="2" key="2">
    <citation type="submission" date="2020-04" db="EMBL/GenBank/DDBJ databases">
        <authorList>
            <person name="Santos R.A.C."/>
            <person name="Steenwyk J.L."/>
            <person name="Rivero-Menendez O."/>
            <person name="Mead M.E."/>
            <person name="Silva L.P."/>
            <person name="Bastos R.W."/>
            <person name="Alastruey-Izquierdo A."/>
            <person name="Goldman G.H."/>
            <person name="Rokas A."/>
        </authorList>
    </citation>
    <scope>NUCLEOTIDE SEQUENCE</scope>
    <source>
        <strain evidence="2">CNM-CM6805</strain>
    </source>
</reference>